<keyword evidence="2" id="KW-1185">Reference proteome</keyword>
<proteinExistence type="predicted"/>
<dbReference type="RefSeq" id="WP_108127627.1">
    <property type="nucleotide sequence ID" value="NZ_QBKP01000002.1"/>
</dbReference>
<name>A0A2T6B8A5_9RHOB</name>
<dbReference type="Proteomes" id="UP000244224">
    <property type="component" value="Unassembled WGS sequence"/>
</dbReference>
<dbReference type="AlphaFoldDB" id="A0A2T6B8A5"/>
<gene>
    <name evidence="1" type="ORF">C8N34_10275</name>
</gene>
<evidence type="ECO:0000313" key="1">
    <source>
        <dbReference type="EMBL" id="PTX52297.1"/>
    </source>
</evidence>
<comment type="caution">
    <text evidence="1">The sequence shown here is derived from an EMBL/GenBank/DDBJ whole genome shotgun (WGS) entry which is preliminary data.</text>
</comment>
<evidence type="ECO:0000313" key="2">
    <source>
        <dbReference type="Proteomes" id="UP000244224"/>
    </source>
</evidence>
<reference evidence="1 2" key="1">
    <citation type="submission" date="2018-04" db="EMBL/GenBank/DDBJ databases">
        <title>Genomic Encyclopedia of Archaeal and Bacterial Type Strains, Phase II (KMG-II): from individual species to whole genera.</title>
        <authorList>
            <person name="Goeker M."/>
        </authorList>
    </citation>
    <scope>NUCLEOTIDE SEQUENCE [LARGE SCALE GENOMIC DNA]</scope>
    <source>
        <strain evidence="1 2">DSM 21823</strain>
    </source>
</reference>
<dbReference type="EMBL" id="QBKP01000002">
    <property type="protein sequence ID" value="PTX52297.1"/>
    <property type="molecule type" value="Genomic_DNA"/>
</dbReference>
<organism evidence="1 2">
    <name type="scientific">Gemmobacter caeni</name>
    <dbReference type="NCBI Taxonomy" id="589035"/>
    <lineage>
        <taxon>Bacteria</taxon>
        <taxon>Pseudomonadati</taxon>
        <taxon>Pseudomonadota</taxon>
        <taxon>Alphaproteobacteria</taxon>
        <taxon>Rhodobacterales</taxon>
        <taxon>Paracoccaceae</taxon>
        <taxon>Gemmobacter</taxon>
    </lineage>
</organism>
<protein>
    <submittedName>
        <fullName evidence="1">Uncharacterized protein</fullName>
    </submittedName>
</protein>
<sequence length="130" mass="14410">MRCENWEDGLFTVEDPDGTERPLRSLLWYDGPMIFTLPHEGADRLFTCGGETEEGMIYFGASPAPDLVDRLCRNEAPLIDGYRTGPFFRLVWGDGAPGPTGITEIDAFPAEMLPDPEVRLVYEGAETPSP</sequence>
<accession>A0A2T6B8A5</accession>